<evidence type="ECO:0000259" key="3">
    <source>
        <dbReference type="Pfam" id="PF12923"/>
    </source>
</evidence>
<dbReference type="Ensembl" id="ENSEBUT00000016875.1">
    <property type="protein sequence ID" value="ENSEBUP00000016299.1"/>
    <property type="gene ID" value="ENSEBUG00000010231.1"/>
</dbReference>
<dbReference type="GO" id="GO:0006364">
    <property type="term" value="P:rRNA processing"/>
    <property type="evidence" value="ECO:0007669"/>
    <property type="project" value="TreeGrafter"/>
</dbReference>
<dbReference type="PANTHER" id="PTHR13191">
    <property type="entry name" value="RIBOSOMAL RNA PROCESSING PROTEIN 7-RELATED"/>
    <property type="match status" value="1"/>
</dbReference>
<dbReference type="CDD" id="cd12951">
    <property type="entry name" value="RRP7_Rrp7A"/>
    <property type="match status" value="1"/>
</dbReference>
<dbReference type="PANTHER" id="PTHR13191:SF0">
    <property type="entry name" value="RIBOSOMAL RNA-PROCESSING PROTEIN 7 HOMOLOG A-RELATED"/>
    <property type="match status" value="1"/>
</dbReference>
<dbReference type="Gene3D" id="3.30.70.330">
    <property type="match status" value="1"/>
</dbReference>
<organism evidence="4 5">
    <name type="scientific">Eptatretus burgeri</name>
    <name type="common">Inshore hagfish</name>
    <dbReference type="NCBI Taxonomy" id="7764"/>
    <lineage>
        <taxon>Eukaryota</taxon>
        <taxon>Metazoa</taxon>
        <taxon>Chordata</taxon>
        <taxon>Craniata</taxon>
        <taxon>Vertebrata</taxon>
        <taxon>Cyclostomata</taxon>
        <taxon>Myxini</taxon>
        <taxon>Myxiniformes</taxon>
        <taxon>Myxinidae</taxon>
        <taxon>Eptatretinae</taxon>
        <taxon>Eptatretus</taxon>
    </lineage>
</organism>
<comment type="similarity">
    <text evidence="1">Belongs to the RRP7 family.</text>
</comment>
<dbReference type="Pfam" id="PF12923">
    <property type="entry name" value="RRP7"/>
    <property type="match status" value="1"/>
</dbReference>
<dbReference type="SUPFAM" id="SSF54928">
    <property type="entry name" value="RNA-binding domain, RBD"/>
    <property type="match status" value="1"/>
</dbReference>
<sequence length="286" mass="33003">MHCAISMAAAEETRESSNPAARPLVVLPGGYRALPVRVQQDEHIRYLYVKQHHVRDVDASCTPSKALLVVGIPPYCSQDNLRFLFGKFGVVESVTLHEEANMPSTTDAPSKYFNIGPDQGFKVAVVSFKLLQGAKAALSYPVEEALDLSSNEVPLITGVTKWANEYKDKIIVPEEMQAEIDDYMEKYDKMEEEKARQQKELAVPDEEGWVTVTRKGRLRGIPRTTVAIRRLLQRERKQRAQRELLNFYTWQRRESKRDHIIQLRRKFEEDKQKIALMKAQRKFRPF</sequence>
<proteinExistence type="inferred from homology"/>
<evidence type="ECO:0000256" key="1">
    <source>
        <dbReference type="ARBA" id="ARBA00006110"/>
    </source>
</evidence>
<dbReference type="OMA" id="GIHKWIA"/>
<dbReference type="GO" id="GO:0000028">
    <property type="term" value="P:ribosomal small subunit assembly"/>
    <property type="evidence" value="ECO:0007669"/>
    <property type="project" value="TreeGrafter"/>
</dbReference>
<protein>
    <submittedName>
        <fullName evidence="4">Ribosomal RNA processing 7 homolog A</fullName>
    </submittedName>
</protein>
<keyword evidence="5" id="KW-1185">Reference proteome</keyword>
<dbReference type="InterPro" id="IPR035979">
    <property type="entry name" value="RBD_domain_sf"/>
</dbReference>
<reference evidence="4" key="1">
    <citation type="submission" date="2025-05" db="UniProtKB">
        <authorList>
            <consortium name="Ensembl"/>
        </authorList>
    </citation>
    <scope>IDENTIFICATION</scope>
</reference>
<accession>A0A8C4QKM1</accession>
<feature type="domain" description="Ribosomal RNA-processing protein 7 C-terminal" evidence="3">
    <location>
        <begin position="169"/>
        <end position="286"/>
    </location>
</feature>
<dbReference type="InterPro" id="IPR024326">
    <property type="entry name" value="RRP7_C"/>
</dbReference>
<evidence type="ECO:0000313" key="4">
    <source>
        <dbReference type="Ensembl" id="ENSEBUP00000016316.1"/>
    </source>
</evidence>
<dbReference type="Proteomes" id="UP000694388">
    <property type="component" value="Unplaced"/>
</dbReference>
<dbReference type="Gene3D" id="6.10.250.1770">
    <property type="match status" value="1"/>
</dbReference>
<evidence type="ECO:0000256" key="2">
    <source>
        <dbReference type="SAM" id="Coils"/>
    </source>
</evidence>
<keyword evidence="2" id="KW-0175">Coiled coil</keyword>
<evidence type="ECO:0000313" key="5">
    <source>
        <dbReference type="Proteomes" id="UP000694388"/>
    </source>
</evidence>
<name>A0A8C4QKM1_EPTBU</name>
<dbReference type="InterPro" id="IPR012677">
    <property type="entry name" value="Nucleotide-bd_a/b_plait_sf"/>
</dbReference>
<dbReference type="GO" id="GO:0032545">
    <property type="term" value="C:CURI complex"/>
    <property type="evidence" value="ECO:0007669"/>
    <property type="project" value="TreeGrafter"/>
</dbReference>
<dbReference type="GO" id="GO:0003676">
    <property type="term" value="F:nucleic acid binding"/>
    <property type="evidence" value="ECO:0007669"/>
    <property type="project" value="InterPro"/>
</dbReference>
<dbReference type="Ensembl" id="ENSEBUT00000016892.1">
    <property type="protein sequence ID" value="ENSEBUP00000016316.1"/>
    <property type="gene ID" value="ENSEBUG00000010231.1"/>
</dbReference>
<dbReference type="AlphaFoldDB" id="A0A8C4QKM1"/>
<dbReference type="InterPro" id="IPR040446">
    <property type="entry name" value="RRP7"/>
</dbReference>
<dbReference type="GeneTree" id="ENSGT00390000018482"/>
<dbReference type="GO" id="GO:0034456">
    <property type="term" value="C:UTP-C complex"/>
    <property type="evidence" value="ECO:0007669"/>
    <property type="project" value="TreeGrafter"/>
</dbReference>
<feature type="coiled-coil region" evidence="2">
    <location>
        <begin position="173"/>
        <end position="200"/>
    </location>
</feature>